<dbReference type="Proteomes" id="UP001271792">
    <property type="component" value="Unassembled WGS sequence"/>
</dbReference>
<evidence type="ECO:0000313" key="2">
    <source>
        <dbReference type="Proteomes" id="UP001271792"/>
    </source>
</evidence>
<evidence type="ECO:0000313" key="1">
    <source>
        <dbReference type="EMBL" id="MDX8051264.1"/>
    </source>
</evidence>
<accession>A0ABU4TSK1</accession>
<gene>
    <name evidence="1" type="ORF">SK571_17895</name>
</gene>
<name>A0ABU4TSK1_9PSEU</name>
<comment type="caution">
    <text evidence="1">The sequence shown here is derived from an EMBL/GenBank/DDBJ whole genome shotgun (WGS) entry which is preliminary data.</text>
</comment>
<dbReference type="SUPFAM" id="SSF48498">
    <property type="entry name" value="Tetracyclin repressor-like, C-terminal domain"/>
    <property type="match status" value="1"/>
</dbReference>
<keyword evidence="2" id="KW-1185">Reference proteome</keyword>
<dbReference type="RefSeq" id="WP_319985211.1">
    <property type="nucleotide sequence ID" value="NZ_JAXAVV010000008.1"/>
</dbReference>
<reference evidence="1 2" key="2">
    <citation type="submission" date="2023-11" db="EMBL/GenBank/DDBJ databases">
        <authorList>
            <person name="Lara A.C."/>
            <person name="Chronakova A."/>
        </authorList>
    </citation>
    <scope>NUCLEOTIDE SEQUENCE [LARGE SCALE GENOMIC DNA]</scope>
    <source>
        <strain evidence="1 2">BCCO 10_0798</strain>
    </source>
</reference>
<proteinExistence type="predicted"/>
<dbReference type="EMBL" id="JAXAVV010000008">
    <property type="protein sequence ID" value="MDX8051264.1"/>
    <property type="molecule type" value="Genomic_DNA"/>
</dbReference>
<reference evidence="1 2" key="1">
    <citation type="submission" date="2023-11" db="EMBL/GenBank/DDBJ databases">
        <title>Lentzea sokolovensis, sp. nov., Lentzea kristufkii, sp. nov., and Lentzea miocenensis, sp. nov., rare actinobacteria from Sokolov Coal Basin, Miocene lacustrine sediment, Czech Republic.</title>
        <authorList>
            <person name="Lara A."/>
            <person name="Kotroba L."/>
            <person name="Nouioui I."/>
            <person name="Neumann-Schaal M."/>
            <person name="Mast Y."/>
            <person name="Chronakova A."/>
        </authorList>
    </citation>
    <scope>NUCLEOTIDE SEQUENCE [LARGE SCALE GENOMIC DNA]</scope>
    <source>
        <strain evidence="1 2">BCCO 10_0798</strain>
    </source>
</reference>
<sequence>MIYGWRTRRRSSAWLKASNSAISTSRVCAGTRAAARITGSDLVQALLDDEIMHRFRTRNRLLRGRFAAEQGEAAATELIAFLEGAPAVWLLDPETTDLRAMYARYLSRLQNGDTGPTPAPSG</sequence>
<dbReference type="InterPro" id="IPR036271">
    <property type="entry name" value="Tet_transcr_reg_TetR-rel_C_sf"/>
</dbReference>
<protein>
    <submittedName>
        <fullName evidence="1">Uncharacterized protein</fullName>
    </submittedName>
</protein>
<organism evidence="1 2">
    <name type="scientific">Lentzea kristufekii</name>
    <dbReference type="NCBI Taxonomy" id="3095430"/>
    <lineage>
        <taxon>Bacteria</taxon>
        <taxon>Bacillati</taxon>
        <taxon>Actinomycetota</taxon>
        <taxon>Actinomycetes</taxon>
        <taxon>Pseudonocardiales</taxon>
        <taxon>Pseudonocardiaceae</taxon>
        <taxon>Lentzea</taxon>
    </lineage>
</organism>